<keyword evidence="2" id="KW-0560">Oxidoreductase</keyword>
<dbReference type="InterPro" id="IPR002202">
    <property type="entry name" value="HMG_CoA_Rdtase"/>
</dbReference>
<dbReference type="PATRIC" id="fig|1293597.4.peg.574"/>
<dbReference type="STRING" id="1293597.FC20_GL000502"/>
<dbReference type="PRINTS" id="PR00071">
    <property type="entry name" value="HMGCOARDTASE"/>
</dbReference>
<comment type="similarity">
    <text evidence="1">Belongs to the HMG-CoA reductase family.</text>
</comment>
<dbReference type="EMBL" id="AZDU01000019">
    <property type="protein sequence ID" value="KRL01948.1"/>
    <property type="molecule type" value="Genomic_DNA"/>
</dbReference>
<keyword evidence="4" id="KW-1185">Reference proteome</keyword>
<evidence type="ECO:0000256" key="2">
    <source>
        <dbReference type="ARBA" id="ARBA00023002"/>
    </source>
</evidence>
<comment type="caution">
    <text evidence="3">The sequence shown here is derived from an EMBL/GenBank/DDBJ whole genome shotgun (WGS) entry which is preliminary data.</text>
</comment>
<name>A0A0R1M1S7_9LACO</name>
<evidence type="ECO:0000313" key="3">
    <source>
        <dbReference type="EMBL" id="KRL01948.1"/>
    </source>
</evidence>
<evidence type="ECO:0000313" key="4">
    <source>
        <dbReference type="Proteomes" id="UP000051074"/>
    </source>
</evidence>
<proteinExistence type="inferred from homology"/>
<dbReference type="InterPro" id="IPR004553">
    <property type="entry name" value="HMG_CoA_Rdtase_bac-typ"/>
</dbReference>
<gene>
    <name evidence="3" type="ORF">FC20_GL000502</name>
</gene>
<dbReference type="Pfam" id="PF00368">
    <property type="entry name" value="HMG-CoA_red"/>
    <property type="match status" value="1"/>
</dbReference>
<dbReference type="Proteomes" id="UP000051074">
    <property type="component" value="Unassembled WGS sequence"/>
</dbReference>
<evidence type="ECO:0000256" key="1">
    <source>
        <dbReference type="ARBA" id="ARBA00007661"/>
    </source>
</evidence>
<reference evidence="3 4" key="1">
    <citation type="journal article" date="2015" name="Genome Announc.">
        <title>Expanding the biotechnology potential of lactobacilli through comparative genomics of 213 strains and associated genera.</title>
        <authorList>
            <person name="Sun Z."/>
            <person name="Harris H.M."/>
            <person name="McCann A."/>
            <person name="Guo C."/>
            <person name="Argimon S."/>
            <person name="Zhang W."/>
            <person name="Yang X."/>
            <person name="Jeffery I.B."/>
            <person name="Cooney J.C."/>
            <person name="Kagawa T.F."/>
            <person name="Liu W."/>
            <person name="Song Y."/>
            <person name="Salvetti E."/>
            <person name="Wrobel A."/>
            <person name="Rasinkangas P."/>
            <person name="Parkhill J."/>
            <person name="Rea M.C."/>
            <person name="O'Sullivan O."/>
            <person name="Ritari J."/>
            <person name="Douillard F.P."/>
            <person name="Paul Ross R."/>
            <person name="Yang R."/>
            <person name="Briner A.E."/>
            <person name="Felis G.E."/>
            <person name="de Vos W.M."/>
            <person name="Barrangou R."/>
            <person name="Klaenhammer T.R."/>
            <person name="Caufield P.W."/>
            <person name="Cui Y."/>
            <person name="Zhang H."/>
            <person name="O'Toole P.W."/>
        </authorList>
    </citation>
    <scope>NUCLEOTIDE SEQUENCE [LARGE SCALE GENOMIC DNA]</scope>
    <source>
        <strain evidence="3 4">DSM 19284</strain>
    </source>
</reference>
<dbReference type="Gene3D" id="3.90.770.10">
    <property type="entry name" value="3-hydroxy-3-methylglutaryl-coenzyme A Reductase, Chain A, domain 2"/>
    <property type="match status" value="2"/>
</dbReference>
<dbReference type="PANTHER" id="PTHR10572:SF24">
    <property type="entry name" value="3-HYDROXY-3-METHYLGLUTARYL-COENZYME A REDUCTASE"/>
    <property type="match status" value="1"/>
</dbReference>
<dbReference type="AlphaFoldDB" id="A0A0R1M1S7"/>
<dbReference type="RefSeq" id="WP_056945329.1">
    <property type="nucleotide sequence ID" value="NZ_AZDU01000019.1"/>
</dbReference>
<dbReference type="InterPro" id="IPR009023">
    <property type="entry name" value="HMG_CoA_Rdtase_NAD(P)-bd_sf"/>
</dbReference>
<sequence length="406" mass="43683">MKFYQLPPTERRTELAKDGADLLDVEPAELERLNEMSENVVSEIVLPLSVIKDALVNGKKWTIPMATEEASVVAAANHGMSVFKKAGGVTAESDRTGIYGQIVLEVGDAFSLKKFEKAFPDYIALANQEFASLVRHGGGLKEITAEQKGHLVYLLALVDPAEAMGANKTNAILEFLAQKMEFFPGVTAKLFAILSNYPSQITMAKVKIPVDLLGKSQEAGLAVAQKMALLAKIGEEDVYRATTNNKGIMNGVDAALIATGNDYRAVEAASHALAVKNGRYASLSHWAVDGNFLTGEVKLPLAIGVVGGSISARPDIRQSYSILGKIKAKELAELIASVGLANNFAALNAISTKGIQAGHMRLQSRNVAMNLDATDEEKEAVYQLMISQQKYGESAAEDFLKELRGR</sequence>
<organism evidence="3 4">
    <name type="scientific">Lactobacillus equicursoris DSM 19284 = JCM 14600 = CIP 110162</name>
    <dbReference type="NCBI Taxonomy" id="1293597"/>
    <lineage>
        <taxon>Bacteria</taxon>
        <taxon>Bacillati</taxon>
        <taxon>Bacillota</taxon>
        <taxon>Bacilli</taxon>
        <taxon>Lactobacillales</taxon>
        <taxon>Lactobacillaceae</taxon>
        <taxon>Lactobacillus</taxon>
    </lineage>
</organism>
<dbReference type="SUPFAM" id="SSF55035">
    <property type="entry name" value="NAD-binding domain of HMG-CoA reductase"/>
    <property type="match status" value="1"/>
</dbReference>
<dbReference type="GO" id="GO:0004420">
    <property type="term" value="F:hydroxymethylglutaryl-CoA reductase (NADPH) activity"/>
    <property type="evidence" value="ECO:0007669"/>
    <property type="project" value="InterPro"/>
</dbReference>
<accession>A0A0R1M1S7</accession>
<dbReference type="PROSITE" id="PS50065">
    <property type="entry name" value="HMG_COA_REDUCTASE_4"/>
    <property type="match status" value="1"/>
</dbReference>
<dbReference type="Gene3D" id="1.10.8.660">
    <property type="match status" value="1"/>
</dbReference>
<dbReference type="CDD" id="cd00644">
    <property type="entry name" value="HMG-CoA_reductase_classII"/>
    <property type="match status" value="1"/>
</dbReference>
<dbReference type="InterPro" id="IPR023074">
    <property type="entry name" value="HMG_CoA_Rdtase_cat_sf"/>
</dbReference>
<dbReference type="GO" id="GO:0015936">
    <property type="term" value="P:coenzyme A metabolic process"/>
    <property type="evidence" value="ECO:0007669"/>
    <property type="project" value="InterPro"/>
</dbReference>
<dbReference type="PANTHER" id="PTHR10572">
    <property type="entry name" value="3-HYDROXY-3-METHYLGLUTARYL-COENZYME A REDUCTASE"/>
    <property type="match status" value="1"/>
</dbReference>
<dbReference type="InterPro" id="IPR009029">
    <property type="entry name" value="HMG_CoA_Rdtase_sub-bd_dom_sf"/>
</dbReference>
<protein>
    <submittedName>
        <fullName evidence="3">3-hydroxy-3-methylglutaryl-coenzyme a reductase</fullName>
    </submittedName>
</protein>
<dbReference type="SUPFAM" id="SSF56542">
    <property type="entry name" value="Substrate-binding domain of HMG-CoA reductase"/>
    <property type="match status" value="1"/>
</dbReference>
<dbReference type="eggNOG" id="COG1257">
    <property type="taxonomic scope" value="Bacteria"/>
</dbReference>